<proteinExistence type="predicted"/>
<evidence type="ECO:0000313" key="4">
    <source>
        <dbReference type="Proteomes" id="UP000829685"/>
    </source>
</evidence>
<name>A0A9P9WUR4_9PEZI</name>
<sequence>MAVFVDQQRPCRIMNISGSPADRRDVLALYAASEEPVDVFVGDWMSELNMPSRAYSVANGLGVGYEETFIEALEPALEDLARRKIKLAANGGTVATKELFEVVVQLVEKKGLDLCVAWVEGDLVMDKVEALKKEGTTFKHISTGEMLDDWEYKPLFAQCYLGGMGIAEAFRAGADLVICGRVADAAPIVGSAAWFHNCLLTFTGSRTDFDQLARSLIAGHLIECSTYVTGGNYTGFKGMDWKNLDNFGYPIAEIDATGDVVITKPEGTGGVVNVETCKEQLLYEIQGKWYLNSDVTAVIDAAHFEEIGKNRVRLSGITGRPPPRTTKVGLTAFGGYKAEVHWALIGLDIEEKVKMLEIQMKASFGVERLKKFTTFNLTTYGSVPANPTNMNAATVDLRLMVQARNEEDLSDENFARPAFDIIMASFPAATFHPDKRTATPMAYQEYFPTLIPQPAVLVHFSKPGMKSISIPPPEETIEHPEIQPSYETANAIPLEAFGPTVKAPLGYRVLARAGDKGSNCNVGFFVRDESEWPWLQSFFTTAKFIELMGDEYHGQKIDRMEFRGLWAVHFLVKDFLDRGVTANATYDVLGKFLAEFIRARSVDMPIQFLMKGKI</sequence>
<keyword evidence="4" id="KW-1185">Reference proteome</keyword>
<dbReference type="InterPro" id="IPR010839">
    <property type="entry name" value="AtuA_N"/>
</dbReference>
<reference evidence="3" key="1">
    <citation type="submission" date="2021-03" db="EMBL/GenBank/DDBJ databases">
        <title>Revisited historic fungal species revealed as producer of novel bioactive compounds through whole genome sequencing and comparative genomics.</title>
        <authorList>
            <person name="Vignolle G.A."/>
            <person name="Hochenegger N."/>
            <person name="Mach R.L."/>
            <person name="Mach-Aigner A.R."/>
            <person name="Javad Rahimi M."/>
            <person name="Salim K.A."/>
            <person name="Chan C.M."/>
            <person name="Lim L.B.L."/>
            <person name="Cai F."/>
            <person name="Druzhinina I.S."/>
            <person name="U'Ren J.M."/>
            <person name="Derntl C."/>
        </authorList>
    </citation>
    <scope>NUCLEOTIDE SEQUENCE</scope>
    <source>
        <strain evidence="3">TUCIM 5799</strain>
    </source>
</reference>
<evidence type="ECO:0008006" key="5">
    <source>
        <dbReference type="Google" id="ProtNLM"/>
    </source>
</evidence>
<accession>A0A9P9WUR4</accession>
<dbReference type="Pfam" id="PF07287">
    <property type="entry name" value="AtuA"/>
    <property type="match status" value="1"/>
</dbReference>
<feature type="domain" description="Acyclic terpene utilisation N-terminal" evidence="1">
    <location>
        <begin position="12"/>
        <end position="456"/>
    </location>
</feature>
<evidence type="ECO:0000259" key="1">
    <source>
        <dbReference type="Pfam" id="PF07287"/>
    </source>
</evidence>
<dbReference type="Pfam" id="PF23544">
    <property type="entry name" value="AtuA_ferredoxin"/>
    <property type="match status" value="1"/>
</dbReference>
<dbReference type="Proteomes" id="UP000829685">
    <property type="component" value="Unassembled WGS sequence"/>
</dbReference>
<protein>
    <recommendedName>
        <fullName evidence="5">DUF1446-domain-containing protein</fullName>
    </recommendedName>
</protein>
<gene>
    <name evidence="3" type="ORF">JX265_002275</name>
</gene>
<dbReference type="OrthoDB" id="10265871at2759"/>
<feature type="domain" description="AtuA-like ferredoxin-fold" evidence="2">
    <location>
        <begin position="510"/>
        <end position="600"/>
    </location>
</feature>
<dbReference type="PANTHER" id="PTHR47585:SF2">
    <property type="entry name" value="DUF1446 DOMAIN PROTEIN (AFU_ORTHOLOGUE AFUA_6G11420)"/>
    <property type="match status" value="1"/>
</dbReference>
<comment type="caution">
    <text evidence="3">The sequence shown here is derived from an EMBL/GenBank/DDBJ whole genome shotgun (WGS) entry which is preliminary data.</text>
</comment>
<dbReference type="AlphaFoldDB" id="A0A9P9WUR4"/>
<dbReference type="PANTHER" id="PTHR47585">
    <property type="match status" value="1"/>
</dbReference>
<evidence type="ECO:0000313" key="3">
    <source>
        <dbReference type="EMBL" id="KAI1879321.1"/>
    </source>
</evidence>
<organism evidence="3 4">
    <name type="scientific">Neoarthrinium moseri</name>
    <dbReference type="NCBI Taxonomy" id="1658444"/>
    <lineage>
        <taxon>Eukaryota</taxon>
        <taxon>Fungi</taxon>
        <taxon>Dikarya</taxon>
        <taxon>Ascomycota</taxon>
        <taxon>Pezizomycotina</taxon>
        <taxon>Sordariomycetes</taxon>
        <taxon>Xylariomycetidae</taxon>
        <taxon>Amphisphaeriales</taxon>
        <taxon>Apiosporaceae</taxon>
        <taxon>Neoarthrinium</taxon>
    </lineage>
</organism>
<dbReference type="InterPro" id="IPR056362">
    <property type="entry name" value="AtuA-like_ferredoxin_dom"/>
</dbReference>
<evidence type="ECO:0000259" key="2">
    <source>
        <dbReference type="Pfam" id="PF23544"/>
    </source>
</evidence>
<dbReference type="EMBL" id="JAFIMR010000004">
    <property type="protein sequence ID" value="KAI1879321.1"/>
    <property type="molecule type" value="Genomic_DNA"/>
</dbReference>